<evidence type="ECO:0000256" key="1">
    <source>
        <dbReference type="SAM" id="SignalP"/>
    </source>
</evidence>
<accession>A0AB74C610</accession>
<dbReference type="Proteomes" id="UP000275480">
    <property type="component" value="Unassembled WGS sequence"/>
</dbReference>
<dbReference type="EMBL" id="QQZZ01000105">
    <property type="protein sequence ID" value="RMZ42009.1"/>
    <property type="molecule type" value="Genomic_DNA"/>
</dbReference>
<evidence type="ECO:0000313" key="3">
    <source>
        <dbReference type="Proteomes" id="UP000275480"/>
    </source>
</evidence>
<reference evidence="2 3" key="1">
    <citation type="submission" date="2018-07" db="EMBL/GenBank/DDBJ databases">
        <title>Identification of spontaneous genetic mutation associated with occurrence of a yellow conidial color mutant of Aspergillus flavus.</title>
        <authorList>
            <person name="Chang P.-K."/>
            <person name="Mack B.M."/>
            <person name="Scharfenstein L."/>
            <person name="Gilbert M.K."/>
        </authorList>
    </citation>
    <scope>NUCLEOTIDE SEQUENCE [LARGE SCALE GENOMIC DNA]</scope>
    <source>
        <strain evidence="2 3">CA14</strain>
    </source>
</reference>
<organism evidence="2 3">
    <name type="scientific">Aspergillus flavus</name>
    <dbReference type="NCBI Taxonomy" id="5059"/>
    <lineage>
        <taxon>Eukaryota</taxon>
        <taxon>Fungi</taxon>
        <taxon>Dikarya</taxon>
        <taxon>Ascomycota</taxon>
        <taxon>Pezizomycotina</taxon>
        <taxon>Eurotiomycetes</taxon>
        <taxon>Eurotiomycetidae</taxon>
        <taxon>Eurotiales</taxon>
        <taxon>Aspergillaceae</taxon>
        <taxon>Aspergillus</taxon>
        <taxon>Aspergillus subgen. Circumdati</taxon>
    </lineage>
</organism>
<name>A0AB74C610_ASPFL</name>
<proteinExistence type="predicted"/>
<sequence length="182" mass="18417">MKFFAVAALFATAAMAAPGSAPVPGAAAAAGNGNAPVINQTQQKAFTDACSAKGNHPVCCDQIDTSKTTTVNEGLLGGLLGEGLGGVLNNLVGGEPGACSGLVSALNKQCQTSIGCCQQNAKGDNYQRPPQPQPPGSLPSQQWSVIASPFGYEIPRSIGHNVALLVLAAGPRSSAFSRFVHK</sequence>
<feature type="signal peptide" evidence="1">
    <location>
        <begin position="1"/>
        <end position="16"/>
    </location>
</feature>
<gene>
    <name evidence="2" type="ORF">CA14_010530</name>
</gene>
<feature type="chain" id="PRO_5044507019" evidence="1">
    <location>
        <begin position="17"/>
        <end position="182"/>
    </location>
</feature>
<dbReference type="AlphaFoldDB" id="A0AB74C610"/>
<keyword evidence="1" id="KW-0732">Signal</keyword>
<comment type="caution">
    <text evidence="2">The sequence shown here is derived from an EMBL/GenBank/DDBJ whole genome shotgun (WGS) entry which is preliminary data.</text>
</comment>
<protein>
    <submittedName>
        <fullName evidence="2">Conidial hydrophobin RodB/HypB</fullName>
    </submittedName>
</protein>
<evidence type="ECO:0000313" key="2">
    <source>
        <dbReference type="EMBL" id="RMZ42009.1"/>
    </source>
</evidence>